<dbReference type="OrthoDB" id="428854at2759"/>
<evidence type="ECO:0000256" key="1">
    <source>
        <dbReference type="SAM" id="MobiDB-lite"/>
    </source>
</evidence>
<name>A0A0N1NX46_9EURO</name>
<organism evidence="2 3">
    <name type="scientific">Cyphellophora attinorum</name>
    <dbReference type="NCBI Taxonomy" id="1664694"/>
    <lineage>
        <taxon>Eukaryota</taxon>
        <taxon>Fungi</taxon>
        <taxon>Dikarya</taxon>
        <taxon>Ascomycota</taxon>
        <taxon>Pezizomycotina</taxon>
        <taxon>Eurotiomycetes</taxon>
        <taxon>Chaetothyriomycetidae</taxon>
        <taxon>Chaetothyriales</taxon>
        <taxon>Cyphellophoraceae</taxon>
        <taxon>Cyphellophora</taxon>
    </lineage>
</organism>
<feature type="compositionally biased region" description="Basic and acidic residues" evidence="1">
    <location>
        <begin position="223"/>
        <end position="240"/>
    </location>
</feature>
<feature type="compositionally biased region" description="Polar residues" evidence="1">
    <location>
        <begin position="290"/>
        <end position="299"/>
    </location>
</feature>
<dbReference type="RefSeq" id="XP_017994757.1">
    <property type="nucleotide sequence ID" value="XM_018138942.1"/>
</dbReference>
<proteinExistence type="predicted"/>
<feature type="compositionally biased region" description="Polar residues" evidence="1">
    <location>
        <begin position="110"/>
        <end position="138"/>
    </location>
</feature>
<feature type="compositionally biased region" description="Basic and acidic residues" evidence="1">
    <location>
        <begin position="248"/>
        <end position="257"/>
    </location>
</feature>
<keyword evidence="3" id="KW-1185">Reference proteome</keyword>
<dbReference type="AlphaFoldDB" id="A0A0N1NX46"/>
<dbReference type="EMBL" id="LFJN01000050">
    <property type="protein sequence ID" value="KPI34794.1"/>
    <property type="molecule type" value="Genomic_DNA"/>
</dbReference>
<feature type="region of interest" description="Disordered" evidence="1">
    <location>
        <begin position="110"/>
        <end position="453"/>
    </location>
</feature>
<evidence type="ECO:0000313" key="3">
    <source>
        <dbReference type="Proteomes" id="UP000038010"/>
    </source>
</evidence>
<feature type="compositionally biased region" description="Polar residues" evidence="1">
    <location>
        <begin position="418"/>
        <end position="429"/>
    </location>
</feature>
<accession>A0A0N1NX46</accession>
<evidence type="ECO:0000313" key="2">
    <source>
        <dbReference type="EMBL" id="KPI34794.1"/>
    </source>
</evidence>
<dbReference type="VEuPathDB" id="FungiDB:AB675_10188"/>
<feature type="compositionally biased region" description="Basic and acidic residues" evidence="1">
    <location>
        <begin position="199"/>
        <end position="212"/>
    </location>
</feature>
<gene>
    <name evidence="2" type="ORF">AB675_10188</name>
</gene>
<dbReference type="GeneID" id="28730822"/>
<feature type="region of interest" description="Disordered" evidence="1">
    <location>
        <begin position="1"/>
        <end position="93"/>
    </location>
</feature>
<feature type="compositionally biased region" description="Pro residues" evidence="1">
    <location>
        <begin position="335"/>
        <end position="344"/>
    </location>
</feature>
<feature type="compositionally biased region" description="Polar residues" evidence="1">
    <location>
        <begin position="56"/>
        <end position="72"/>
    </location>
</feature>
<comment type="caution">
    <text evidence="2">The sequence shown here is derived from an EMBL/GenBank/DDBJ whole genome shotgun (WGS) entry which is preliminary data.</text>
</comment>
<sequence>MSNPFRARHKNDPTQAAPEASGSLGHTTPPLFVNTRVPTSQKHVNFASPPAVGSISPASYPSSPESTRQAGFSNVHGDSDGLALGNNPFQENTLNDEDDMAIAQALQNARMNSEAATAGKQATTARQANVRDTLSRFSSAGRKDAQPVKKEEENKKPSMDVNAFTRLLMTGQGGADAQVRAPSTFDSIARPTEATPRSSSEHERASISKEAKIPPPPPRPRSLRAESSTDTRTESERVKENFAAQMQRFDDFGKIDEPDSPEQVEAVPAKPSSTSKRPPPPPIARRKSQKSAPASTSTYARPDLARSGSSRYSINSESGEPPSPSPDLPTSKTALPPPPPPPSRRPNSQYGRRQSMELPATHEEDEDDTSTERPPAASKRISQSSLPPPPVPPPRKGRGASGRSSMDSQHRPSMSALGLNSGSARSSSEYGRPGSESRNASGTTEKAHNILADLEALQREVDAARASAGK</sequence>
<dbReference type="Proteomes" id="UP000038010">
    <property type="component" value="Unassembled WGS sequence"/>
</dbReference>
<feature type="compositionally biased region" description="Basic and acidic residues" evidence="1">
    <location>
        <begin position="141"/>
        <end position="158"/>
    </location>
</feature>
<reference evidence="2 3" key="1">
    <citation type="submission" date="2015-06" db="EMBL/GenBank/DDBJ databases">
        <title>Draft genome of the ant-associated black yeast Phialophora attae CBS 131958.</title>
        <authorList>
            <person name="Moreno L.F."/>
            <person name="Stielow B.J."/>
            <person name="de Hoog S."/>
            <person name="Vicente V.A."/>
            <person name="Weiss V.A."/>
            <person name="de Vries M."/>
            <person name="Cruz L.M."/>
            <person name="Souza E.M."/>
        </authorList>
    </citation>
    <scope>NUCLEOTIDE SEQUENCE [LARGE SCALE GENOMIC DNA]</scope>
    <source>
        <strain evidence="2 3">CBS 131958</strain>
    </source>
</reference>
<dbReference type="STRING" id="1664694.A0A0N1NX46"/>
<protein>
    <submittedName>
        <fullName evidence="2">Uncharacterized protein</fullName>
    </submittedName>
</protein>